<keyword evidence="8" id="KW-1185">Reference proteome</keyword>
<evidence type="ECO:0000313" key="8">
    <source>
        <dbReference type="Proteomes" id="UP000475037"/>
    </source>
</evidence>
<name>A0A6G1AXX2_CROCR</name>
<feature type="non-terminal residue" evidence="7">
    <location>
        <position position="1"/>
    </location>
</feature>
<sequence>MNRTLKETLSKLALETGGDRVVLLPFALYRVCNSPYQMGLTLFELMFGKAPPIIPRLQHEAIEEFEEAHLLQDLRGLQWAHKRVWPKLCALYETGSPPEPHRYRPGAWVYVKRHRPGNLESRWKGPYVVLLTTPTALKVDGIAAWVHYTHAKPADPFADKDDYLAPNPDWKAVEVPENPLKLKLRR</sequence>
<proteinExistence type="predicted"/>
<keyword evidence="2" id="KW-0548">Nucleotidyltransferase</keyword>
<keyword evidence="3" id="KW-0540">Nuclease</keyword>
<evidence type="ECO:0000256" key="3">
    <source>
        <dbReference type="ARBA" id="ARBA00022722"/>
    </source>
</evidence>
<evidence type="ECO:0000256" key="2">
    <source>
        <dbReference type="ARBA" id="ARBA00022695"/>
    </source>
</evidence>
<dbReference type="AlphaFoldDB" id="A0A6G1AXX2"/>
<dbReference type="Pfam" id="PF18697">
    <property type="entry name" value="MLVIN_C"/>
    <property type="match status" value="1"/>
</dbReference>
<dbReference type="GO" id="GO:0016787">
    <property type="term" value="F:hydrolase activity"/>
    <property type="evidence" value="ECO:0007669"/>
    <property type="project" value="UniProtKB-KW"/>
</dbReference>
<reference evidence="7 8" key="1">
    <citation type="submission" date="2019-11" db="EMBL/GenBank/DDBJ databases">
        <authorList>
            <person name="Yang C."/>
            <person name="Li F."/>
        </authorList>
    </citation>
    <scope>NUCLEOTIDE SEQUENCE [LARGE SCALE GENOMIC DNA]</scope>
    <source>
        <strain evidence="7">KB4526</strain>
        <tissue evidence="7">Muscle</tissue>
    </source>
</reference>
<accession>A0A6G1AXX2</accession>
<evidence type="ECO:0000256" key="5">
    <source>
        <dbReference type="ARBA" id="ARBA00022801"/>
    </source>
</evidence>
<feature type="non-terminal residue" evidence="7">
    <location>
        <position position="186"/>
    </location>
</feature>
<protein>
    <submittedName>
        <fullName evidence="7">POL1 protein</fullName>
    </submittedName>
</protein>
<keyword evidence="5" id="KW-0378">Hydrolase</keyword>
<dbReference type="InterPro" id="IPR040643">
    <property type="entry name" value="MLVIN_C"/>
</dbReference>
<keyword evidence="1" id="KW-0808">Transferase</keyword>
<organism evidence="7 8">
    <name type="scientific">Crocuta crocuta</name>
    <name type="common">Spotted hyena</name>
    <dbReference type="NCBI Taxonomy" id="9678"/>
    <lineage>
        <taxon>Eukaryota</taxon>
        <taxon>Metazoa</taxon>
        <taxon>Chordata</taxon>
        <taxon>Craniata</taxon>
        <taxon>Vertebrata</taxon>
        <taxon>Euteleostomi</taxon>
        <taxon>Mammalia</taxon>
        <taxon>Eutheria</taxon>
        <taxon>Laurasiatheria</taxon>
        <taxon>Carnivora</taxon>
        <taxon>Feliformia</taxon>
        <taxon>Hyaenidae</taxon>
        <taxon>Crocuta</taxon>
    </lineage>
</organism>
<feature type="domain" description="Murine leukemia virus integrase C-terminal" evidence="6">
    <location>
        <begin position="101"/>
        <end position="156"/>
    </location>
</feature>
<evidence type="ECO:0000256" key="4">
    <source>
        <dbReference type="ARBA" id="ARBA00022759"/>
    </source>
</evidence>
<keyword evidence="4" id="KW-0255">Endonuclease</keyword>
<gene>
    <name evidence="7" type="primary">Pol_243</name>
    <name evidence="7" type="ORF">FOF47_R07890</name>
</gene>
<evidence type="ECO:0000259" key="6">
    <source>
        <dbReference type="Pfam" id="PF18697"/>
    </source>
</evidence>
<evidence type="ECO:0000313" key="7">
    <source>
        <dbReference type="EMBL" id="KAF0880805.1"/>
    </source>
</evidence>
<evidence type="ECO:0000256" key="1">
    <source>
        <dbReference type="ARBA" id="ARBA00022679"/>
    </source>
</evidence>
<dbReference type="GO" id="GO:0016779">
    <property type="term" value="F:nucleotidyltransferase activity"/>
    <property type="evidence" value="ECO:0007669"/>
    <property type="project" value="UniProtKB-KW"/>
</dbReference>
<comment type="caution">
    <text evidence="7">The sequence shown here is derived from an EMBL/GenBank/DDBJ whole genome shotgun (WGS) entry which is preliminary data.</text>
</comment>
<dbReference type="Proteomes" id="UP000475037">
    <property type="component" value="Unassembled WGS sequence"/>
</dbReference>
<dbReference type="Gene3D" id="2.30.30.850">
    <property type="match status" value="1"/>
</dbReference>
<dbReference type="EMBL" id="VOAJ01003099">
    <property type="protein sequence ID" value="KAF0880805.1"/>
    <property type="molecule type" value="Genomic_DNA"/>
</dbReference>
<dbReference type="GO" id="GO:0004519">
    <property type="term" value="F:endonuclease activity"/>
    <property type="evidence" value="ECO:0007669"/>
    <property type="project" value="UniProtKB-KW"/>
</dbReference>